<feature type="transmembrane region" description="Helical" evidence="1">
    <location>
        <begin position="251"/>
        <end position="271"/>
    </location>
</feature>
<keyword evidence="4" id="KW-1185">Reference proteome</keyword>
<accession>A0ABY4TSP2</accession>
<keyword evidence="1" id="KW-0812">Transmembrane</keyword>
<feature type="signal peptide" evidence="2">
    <location>
        <begin position="1"/>
        <end position="17"/>
    </location>
</feature>
<name>A0ABY4TSP2_9SPHN</name>
<keyword evidence="1" id="KW-1133">Transmembrane helix</keyword>
<dbReference type="RefSeq" id="WP_250748455.1">
    <property type="nucleotide sequence ID" value="NZ_CP098401.1"/>
</dbReference>
<feature type="transmembrane region" description="Helical" evidence="1">
    <location>
        <begin position="117"/>
        <end position="140"/>
    </location>
</feature>
<evidence type="ECO:0000313" key="3">
    <source>
        <dbReference type="EMBL" id="URW74427.1"/>
    </source>
</evidence>
<protein>
    <recommendedName>
        <fullName evidence="5">DUF2029 domain-containing protein</fullName>
    </recommendedName>
</protein>
<keyword evidence="1" id="KW-0472">Membrane</keyword>
<proteinExistence type="predicted"/>
<feature type="transmembrane region" description="Helical" evidence="1">
    <location>
        <begin position="160"/>
        <end position="187"/>
    </location>
</feature>
<feature type="transmembrane region" description="Helical" evidence="1">
    <location>
        <begin position="83"/>
        <end position="105"/>
    </location>
</feature>
<feature type="chain" id="PRO_5045857747" description="DUF2029 domain-containing protein" evidence="2">
    <location>
        <begin position="18"/>
        <end position="343"/>
    </location>
</feature>
<sequence>MAALLALLLIAALSALATPSPAPDSPEANAQVTDLLLYEGIIAGLRAGGDYYQVAADALRSGSYPLRPFVTFRLPVHAVVQAALPPIVTLALLYALALGVMAAWWRRLAPALARPPARVAAMLLLAGGMVVFVQSGLIAFPEVWSAQLTALALAVRRPGHWIAALALALIAMLVRETAALFAGLMLLAAWRDGERREAAGWGIALAAFALALVAHAWGVSRVVNPLDPASPGWSGLLGPGFFTRALIDSTAIQLLPTIVAAPLVAFALFGWSAWRDPLAERTLAVLLGYGAAIAIFARADTFYWALMAAPVFLAGLAFAPDALRDLWRALLDRPRVRVQRITQ</sequence>
<gene>
    <name evidence="3" type="ORF">M9980_07470</name>
</gene>
<evidence type="ECO:0000256" key="2">
    <source>
        <dbReference type="SAM" id="SignalP"/>
    </source>
</evidence>
<dbReference type="EMBL" id="CP098401">
    <property type="protein sequence ID" value="URW74427.1"/>
    <property type="molecule type" value="Genomic_DNA"/>
</dbReference>
<feature type="transmembrane region" description="Helical" evidence="1">
    <location>
        <begin position="278"/>
        <end position="296"/>
    </location>
</feature>
<keyword evidence="2" id="KW-0732">Signal</keyword>
<dbReference type="Proteomes" id="UP001055580">
    <property type="component" value="Chromosome"/>
</dbReference>
<evidence type="ECO:0000256" key="1">
    <source>
        <dbReference type="SAM" id="Phobius"/>
    </source>
</evidence>
<organism evidence="3 4">
    <name type="scientific">Sphingomonas donggukensis</name>
    <dbReference type="NCBI Taxonomy" id="2949093"/>
    <lineage>
        <taxon>Bacteria</taxon>
        <taxon>Pseudomonadati</taxon>
        <taxon>Pseudomonadota</taxon>
        <taxon>Alphaproteobacteria</taxon>
        <taxon>Sphingomonadales</taxon>
        <taxon>Sphingomonadaceae</taxon>
        <taxon>Sphingomonas</taxon>
    </lineage>
</organism>
<reference evidence="3" key="1">
    <citation type="submission" date="2022-05" db="EMBL/GenBank/DDBJ databases">
        <title>Sphingomonas sp. strain RMG20 Genome sequencing and assembly.</title>
        <authorList>
            <person name="Kim I."/>
        </authorList>
    </citation>
    <scope>NUCLEOTIDE SEQUENCE</scope>
    <source>
        <strain evidence="3">RMG20</strain>
    </source>
</reference>
<evidence type="ECO:0008006" key="5">
    <source>
        <dbReference type="Google" id="ProtNLM"/>
    </source>
</evidence>
<feature type="transmembrane region" description="Helical" evidence="1">
    <location>
        <begin position="302"/>
        <end position="323"/>
    </location>
</feature>
<feature type="transmembrane region" description="Helical" evidence="1">
    <location>
        <begin position="199"/>
        <end position="218"/>
    </location>
</feature>
<evidence type="ECO:0000313" key="4">
    <source>
        <dbReference type="Proteomes" id="UP001055580"/>
    </source>
</evidence>